<feature type="region of interest" description="Disordered" evidence="2">
    <location>
        <begin position="730"/>
        <end position="755"/>
    </location>
</feature>
<evidence type="ECO:0000313" key="3">
    <source>
        <dbReference type="EMBL" id="KAF9523712.1"/>
    </source>
</evidence>
<feature type="region of interest" description="Disordered" evidence="2">
    <location>
        <begin position="165"/>
        <end position="208"/>
    </location>
</feature>
<feature type="coiled-coil region" evidence="1">
    <location>
        <begin position="424"/>
        <end position="451"/>
    </location>
</feature>
<accession>A0A9P6JJX8</accession>
<dbReference type="Proteomes" id="UP000807306">
    <property type="component" value="Unassembled WGS sequence"/>
</dbReference>
<feature type="compositionally biased region" description="Low complexity" evidence="2">
    <location>
        <begin position="36"/>
        <end position="79"/>
    </location>
</feature>
<name>A0A9P6JJX8_9AGAR</name>
<keyword evidence="4" id="KW-1185">Reference proteome</keyword>
<comment type="caution">
    <text evidence="3">The sequence shown here is derived from an EMBL/GenBank/DDBJ whole genome shotgun (WGS) entry which is preliminary data.</text>
</comment>
<feature type="compositionally biased region" description="Low complexity" evidence="2">
    <location>
        <begin position="87"/>
        <end position="110"/>
    </location>
</feature>
<dbReference type="AlphaFoldDB" id="A0A9P6JJX8"/>
<feature type="compositionally biased region" description="Low complexity" evidence="2">
    <location>
        <begin position="122"/>
        <end position="148"/>
    </location>
</feature>
<evidence type="ECO:0000256" key="2">
    <source>
        <dbReference type="SAM" id="MobiDB-lite"/>
    </source>
</evidence>
<gene>
    <name evidence="3" type="ORF">CPB83DRAFT_839469</name>
</gene>
<proteinExistence type="predicted"/>
<feature type="compositionally biased region" description="Polar residues" evidence="2">
    <location>
        <begin position="1"/>
        <end position="16"/>
    </location>
</feature>
<sequence>MATNSSTADGSSSKPATSGFRAAPKVRIPASGGFGSTAASSGSATTPNTSAPSGGTGTTSGSAASSSTPATTNPKASSPFGVAKAPTSAFGASASASTTPQATPTTITPSPGGGFFSSALKPATPGAFGAPATSTTSAFGASSSTPTAQGSTATSAFGGSLFGAASKSPAPPTPGAFGAPAASTSSAFGSSTSTPSTQTASTTQPLFGGSLFGSTSKAPASSGAFGTPGAATSSAFGASTSATTTTPSFGGSLFGASSKASTTPSAFGASTASTSSGFGSFGSTPATPSAQAASTSSGFGASASTPTAQATSTTSTPYSGGAFSGFGSIPTSQTASKTPANTGGFGSLGQPTSSNTGSSFGSFGSQSQNPASLFTPFPPFGSVFGSGFASPSSNSFSNPLDGQLRMKQEFESLSNRLARELSLADERNNEVQSLRMQNQTLVRENDLLRRKFQSTAELTRSFEKNWNAVESLLNQSGVLPYTQLLTQVNRFNDAVSTTANFLSQSVVCRSPDAFQEELDRAAEDVQALMGPRLSACLTVQSQEADNGSEKPHSRLALILLQIFVLRFSILGISKVQYTSENDLSKRPVSTDTKTLENFKSSFLRNLSSIMKTASWAIPVKQNRLAFESLLESLFNAKEDLRTAVEDTFSATDVRIVVHDHGIPFKNDSMIDAFVLASTDGKEETVSDEIVGTMGIGLRKAVTNLDQEGGSSQNGLILRAQVVLESTLQGALNGEEDKPLEDLTGQEPARDGDGRA</sequence>
<feature type="compositionally biased region" description="Low complexity" evidence="2">
    <location>
        <begin position="352"/>
        <end position="367"/>
    </location>
</feature>
<evidence type="ECO:0000313" key="4">
    <source>
        <dbReference type="Proteomes" id="UP000807306"/>
    </source>
</evidence>
<feature type="compositionally biased region" description="Low complexity" evidence="2">
    <location>
        <begin position="175"/>
        <end position="205"/>
    </location>
</feature>
<protein>
    <submittedName>
        <fullName evidence="3">Uncharacterized protein</fullName>
    </submittedName>
</protein>
<feature type="compositionally biased region" description="Polar residues" evidence="2">
    <location>
        <begin position="329"/>
        <end position="341"/>
    </location>
</feature>
<keyword evidence="1" id="KW-0175">Coiled coil</keyword>
<dbReference type="OrthoDB" id="3088460at2759"/>
<reference evidence="3" key="1">
    <citation type="submission" date="2020-11" db="EMBL/GenBank/DDBJ databases">
        <authorList>
            <consortium name="DOE Joint Genome Institute"/>
            <person name="Ahrendt S."/>
            <person name="Riley R."/>
            <person name="Andreopoulos W."/>
            <person name="Labutti K."/>
            <person name="Pangilinan J."/>
            <person name="Ruiz-Duenas F.J."/>
            <person name="Barrasa J.M."/>
            <person name="Sanchez-Garcia M."/>
            <person name="Camarero S."/>
            <person name="Miyauchi S."/>
            <person name="Serrano A."/>
            <person name="Linde D."/>
            <person name="Babiker R."/>
            <person name="Drula E."/>
            <person name="Ayuso-Fernandez I."/>
            <person name="Pacheco R."/>
            <person name="Padilla G."/>
            <person name="Ferreira P."/>
            <person name="Barriuso J."/>
            <person name="Kellner H."/>
            <person name="Castanera R."/>
            <person name="Alfaro M."/>
            <person name="Ramirez L."/>
            <person name="Pisabarro A.G."/>
            <person name="Kuo A."/>
            <person name="Tritt A."/>
            <person name="Lipzen A."/>
            <person name="He G."/>
            <person name="Yan M."/>
            <person name="Ng V."/>
            <person name="Cullen D."/>
            <person name="Martin F."/>
            <person name="Rosso M.-N."/>
            <person name="Henrissat B."/>
            <person name="Hibbett D."/>
            <person name="Martinez A.T."/>
            <person name="Grigoriev I.V."/>
        </authorList>
    </citation>
    <scope>NUCLEOTIDE SEQUENCE</scope>
    <source>
        <strain evidence="3">CBS 506.95</strain>
    </source>
</reference>
<evidence type="ECO:0000256" key="1">
    <source>
        <dbReference type="SAM" id="Coils"/>
    </source>
</evidence>
<feature type="region of interest" description="Disordered" evidence="2">
    <location>
        <begin position="1"/>
        <end position="152"/>
    </location>
</feature>
<feature type="region of interest" description="Disordered" evidence="2">
    <location>
        <begin position="329"/>
        <end position="367"/>
    </location>
</feature>
<organism evidence="3 4">
    <name type="scientific">Crepidotus variabilis</name>
    <dbReference type="NCBI Taxonomy" id="179855"/>
    <lineage>
        <taxon>Eukaryota</taxon>
        <taxon>Fungi</taxon>
        <taxon>Dikarya</taxon>
        <taxon>Basidiomycota</taxon>
        <taxon>Agaricomycotina</taxon>
        <taxon>Agaricomycetes</taxon>
        <taxon>Agaricomycetidae</taxon>
        <taxon>Agaricales</taxon>
        <taxon>Agaricineae</taxon>
        <taxon>Crepidotaceae</taxon>
        <taxon>Crepidotus</taxon>
    </lineage>
</organism>
<feature type="region of interest" description="Disordered" evidence="2">
    <location>
        <begin position="277"/>
        <end position="316"/>
    </location>
</feature>
<dbReference type="EMBL" id="MU157911">
    <property type="protein sequence ID" value="KAF9523712.1"/>
    <property type="molecule type" value="Genomic_DNA"/>
</dbReference>